<dbReference type="STRING" id="1029756.W911_01595"/>
<dbReference type="PANTHER" id="PTHR37323:SF1">
    <property type="entry name" value="L-ORNITHINE N(ALPHA)-ACYLTRANSFERASE"/>
    <property type="match status" value="1"/>
</dbReference>
<dbReference type="GO" id="GO:0006629">
    <property type="term" value="P:lipid metabolic process"/>
    <property type="evidence" value="ECO:0007669"/>
    <property type="project" value="UniProtKB-KW"/>
</dbReference>
<comment type="similarity">
    <text evidence="6">Belongs to the acetyltransferase family. OlsB subfamily.</text>
</comment>
<dbReference type="OrthoDB" id="9787072at2"/>
<proteinExistence type="inferred from homology"/>
<dbReference type="Gene3D" id="3.40.630.30">
    <property type="match status" value="1"/>
</dbReference>
<protein>
    <recommendedName>
        <fullName evidence="8">L-ornithine N(alpha)-acyltransferase</fullName>
        <ecNumber evidence="7">2.3.2.30</ecNumber>
    </recommendedName>
</protein>
<dbReference type="EC" id="2.3.2.30" evidence="7"/>
<dbReference type="InterPro" id="IPR016181">
    <property type="entry name" value="Acyl_CoA_acyltransferase"/>
</dbReference>
<evidence type="ECO:0000313" key="11">
    <source>
        <dbReference type="EMBL" id="AHB47383.1"/>
    </source>
</evidence>
<evidence type="ECO:0000256" key="8">
    <source>
        <dbReference type="ARBA" id="ARBA00039866"/>
    </source>
</evidence>
<keyword evidence="5 11" id="KW-0012">Acyltransferase</keyword>
<dbReference type="SUPFAM" id="SSF55729">
    <property type="entry name" value="Acyl-CoA N-acyltransferases (Nat)"/>
    <property type="match status" value="1"/>
</dbReference>
<evidence type="ECO:0000256" key="3">
    <source>
        <dbReference type="ARBA" id="ARBA00022679"/>
    </source>
</evidence>
<dbReference type="EMBL" id="CP006912">
    <property type="protein sequence ID" value="AHB47383.1"/>
    <property type="molecule type" value="Genomic_DNA"/>
</dbReference>
<dbReference type="HOGENOM" id="CLU_058962_1_0_5"/>
<dbReference type="InterPro" id="IPR052351">
    <property type="entry name" value="Ornithine_N-alpha-AT"/>
</dbReference>
<dbReference type="PATRIC" id="fig|1029756.8.peg.338"/>
<dbReference type="Pfam" id="PF13444">
    <property type="entry name" value="Acetyltransf_5"/>
    <property type="match status" value="1"/>
</dbReference>
<evidence type="ECO:0000256" key="4">
    <source>
        <dbReference type="ARBA" id="ARBA00023098"/>
    </source>
</evidence>
<dbReference type="PANTHER" id="PTHR37323">
    <property type="entry name" value="GCN5-RELATED N-ACETYLTRANSFERASE"/>
    <property type="match status" value="1"/>
</dbReference>
<gene>
    <name evidence="11" type="ORF">W911_01595</name>
</gene>
<evidence type="ECO:0000313" key="12">
    <source>
        <dbReference type="Proteomes" id="UP000018542"/>
    </source>
</evidence>
<evidence type="ECO:0000256" key="6">
    <source>
        <dbReference type="ARBA" id="ARBA00038095"/>
    </source>
</evidence>
<evidence type="ECO:0000256" key="9">
    <source>
        <dbReference type="ARBA" id="ARBA00045724"/>
    </source>
</evidence>
<reference evidence="11 12" key="1">
    <citation type="journal article" date="2014" name="Genome Announc.">
        <title>Complete Genome Sequence of Hyphomicrobium nitrativorans Strain NL23, a Denitrifying Bacterium Isolated from Biofilm of a Methanol-Fed Denitrification System Treating Seawater at the Montreal Biodome.</title>
        <authorList>
            <person name="Martineau C."/>
            <person name="Villeneuve C."/>
            <person name="Mauffrey F."/>
            <person name="Villemur R."/>
        </authorList>
    </citation>
    <scope>NUCLEOTIDE SEQUENCE [LARGE SCALE GENOMIC DNA]</scope>
    <source>
        <strain evidence="11">NL23</strain>
    </source>
</reference>
<evidence type="ECO:0000256" key="5">
    <source>
        <dbReference type="ARBA" id="ARBA00023315"/>
    </source>
</evidence>
<evidence type="ECO:0000256" key="10">
    <source>
        <dbReference type="ARBA" id="ARBA00047785"/>
    </source>
</evidence>
<evidence type="ECO:0000256" key="1">
    <source>
        <dbReference type="ARBA" id="ARBA00005189"/>
    </source>
</evidence>
<keyword evidence="2" id="KW-0444">Lipid biosynthesis</keyword>
<name>V5S9T3_9HYPH</name>
<keyword evidence="12" id="KW-1185">Reference proteome</keyword>
<dbReference type="GO" id="GO:0043810">
    <property type="term" value="F:ornithine-acyl [acyl carrier protein] N-acyltransferase activity"/>
    <property type="evidence" value="ECO:0007669"/>
    <property type="project" value="UniProtKB-EC"/>
</dbReference>
<comment type="function">
    <text evidence="9">Catalyzes the first step in the biosynthesis of ornithine lipids, which are phosphorus-free membrane lipids. Catalyzes the 3-hydroxyacyl-acyl carrier protein-dependent acylation of ornithine to form lyso-ornithine lipid (LOL).</text>
</comment>
<dbReference type="AlphaFoldDB" id="V5S9T3"/>
<keyword evidence="3 11" id="KW-0808">Transferase</keyword>
<keyword evidence="4" id="KW-0443">Lipid metabolism</keyword>
<dbReference type="KEGG" id="hni:W911_01595"/>
<accession>V5S9T3</accession>
<comment type="catalytic activity">
    <reaction evidence="10">
        <text>a (3R)-hydroxyacyl-[ACP] + L-ornithine = a lyso-ornithine lipid + holo-[ACP] + H(+)</text>
        <dbReference type="Rhea" id="RHEA:20633"/>
        <dbReference type="Rhea" id="RHEA-COMP:9685"/>
        <dbReference type="Rhea" id="RHEA-COMP:9945"/>
        <dbReference type="ChEBI" id="CHEBI:15378"/>
        <dbReference type="ChEBI" id="CHEBI:46911"/>
        <dbReference type="ChEBI" id="CHEBI:64479"/>
        <dbReference type="ChEBI" id="CHEBI:78827"/>
        <dbReference type="ChEBI" id="CHEBI:138482"/>
        <dbReference type="EC" id="2.3.2.30"/>
    </reaction>
    <physiologicalReaction direction="left-to-right" evidence="10">
        <dbReference type="Rhea" id="RHEA:20634"/>
    </physiologicalReaction>
</comment>
<evidence type="ECO:0000256" key="2">
    <source>
        <dbReference type="ARBA" id="ARBA00022516"/>
    </source>
</evidence>
<organism evidence="11 12">
    <name type="scientific">Hyphomicrobium nitrativorans NL23</name>
    <dbReference type="NCBI Taxonomy" id="1029756"/>
    <lineage>
        <taxon>Bacteria</taxon>
        <taxon>Pseudomonadati</taxon>
        <taxon>Pseudomonadota</taxon>
        <taxon>Alphaproteobacteria</taxon>
        <taxon>Hyphomicrobiales</taxon>
        <taxon>Hyphomicrobiaceae</taxon>
        <taxon>Hyphomicrobium</taxon>
    </lineage>
</organism>
<sequence>MRRMTRRLAGRLQDGSWPAPRGLIALKALDGSVRNGLRSGLQTGRLPLLVRKPVPKVYGRIGNLEVRLAEGRRDVLSAQRLRYEVFYEEMSAKPSVIAGMRRLDQDPYDAICDHLLVVDRSGETGPHPKPWTSTRRPSVVGTYRVLRQEVAQRSLGFYTQSEYNIEPLVAAKSPRYRFMELGRSCVLAPYRTKRSVELLWHGLWTYVREHKVDVMIGCASFEGTDPEAHAMALSFLHHHALAPAEWRCRAHDNLYVPMDRLPAEQVNVKAALKELPPLIKAYLRLGAFVGDGAVIDRQFGTTDVLIVLPVEKIDPRYFGHFGAPDEVKSRVAAEA</sequence>
<dbReference type="Proteomes" id="UP000018542">
    <property type="component" value="Chromosome"/>
</dbReference>
<comment type="pathway">
    <text evidence="1">Lipid metabolism.</text>
</comment>
<evidence type="ECO:0000256" key="7">
    <source>
        <dbReference type="ARBA" id="ARBA00039058"/>
    </source>
</evidence>